<evidence type="ECO:0000313" key="1">
    <source>
        <dbReference type="EMBL" id="AWX42486.1"/>
    </source>
</evidence>
<protein>
    <submittedName>
        <fullName evidence="1">Uncharacterized protein</fullName>
    </submittedName>
</protein>
<organism evidence="1 2">
    <name type="scientific">Metamycoplasma cloacale</name>
    <dbReference type="NCBI Taxonomy" id="92401"/>
    <lineage>
        <taxon>Bacteria</taxon>
        <taxon>Bacillati</taxon>
        <taxon>Mycoplasmatota</taxon>
        <taxon>Mycoplasmoidales</taxon>
        <taxon>Metamycoplasmataceae</taxon>
        <taxon>Metamycoplasma</taxon>
    </lineage>
</organism>
<sequence>MKSVYKFIQNSVAKEHQFYIQFKEKIVANYEQLHNMSITNPDYNILEKQLSEYQLIYEEKIKSLDWEKNKLDNWIEKHLNNHKRCLKCYKKTIGYRNNIYKIFKSLSILTKEIDLFINKYTIKALNIFKKIQTLRTAHQNVMLEIQNNKYYDYISQFNDFLQQEFKNIVETFAYFDSHDFIKANDKITSEKTNLLNKKIIELTYFFNEYYSIWNYANKQIDIDIKEIQDDESFSILKKMKEQILNYHKEIKNKLQSLNLVNSWTELEFKFNNIDLIIQEFKETISLYSTIDQQLEKLSYLNEKYLNKILEIESFELNRYKKEISLIKQKILKNRDILGNINTKDDIEVLIKKQIFINKNIRNLLLKISNKKNDNKKDLEISLHDEIMQMKEVLLILVTAIQELKVDINTALQIEIDNFLKRISKDNESLQESNEYDSILDEFALIKEKLLLIFEQSKTIAIVIQKLSPLVSQNHEAKLLYNDLIENYKNSNINKCIDEINKFINKNIN</sequence>
<dbReference type="KEGG" id="mclo:DK849_00075"/>
<dbReference type="EMBL" id="CP030103">
    <property type="protein sequence ID" value="AWX42486.1"/>
    <property type="molecule type" value="Genomic_DNA"/>
</dbReference>
<reference evidence="2" key="1">
    <citation type="submission" date="2018-06" db="EMBL/GenBank/DDBJ databases">
        <title>Complete genome sequences of Mycoplasma anatis, M. anseris and M. cloacale type strains.</title>
        <authorList>
            <person name="Grozner D."/>
            <person name="Forro B."/>
            <person name="Sulyok K.M."/>
            <person name="Marton S."/>
            <person name="Kreizinger Z."/>
            <person name="Banyai K."/>
            <person name="Gyuranecz M."/>
        </authorList>
    </citation>
    <scope>NUCLEOTIDE SEQUENCE [LARGE SCALE GENOMIC DNA]</scope>
    <source>
        <strain evidence="2">NCTC 10199</strain>
    </source>
</reference>
<dbReference type="Proteomes" id="UP000249865">
    <property type="component" value="Chromosome"/>
</dbReference>
<evidence type="ECO:0000313" key="2">
    <source>
        <dbReference type="Proteomes" id="UP000249865"/>
    </source>
</evidence>
<dbReference type="AlphaFoldDB" id="A0A2Z4LLC3"/>
<accession>A0A2Z4LLC3</accession>
<name>A0A2Z4LLC3_9BACT</name>
<proteinExistence type="predicted"/>
<gene>
    <name evidence="1" type="ORF">DK849_00075</name>
</gene>
<keyword evidence="2" id="KW-1185">Reference proteome</keyword>